<dbReference type="SUPFAM" id="SSF90112">
    <property type="entry name" value="Neurotransmitter-gated ion-channel transmembrane pore"/>
    <property type="match status" value="1"/>
</dbReference>
<dbReference type="Gene3D" id="1.20.58.390">
    <property type="entry name" value="Neurotransmitter-gated ion-channel transmembrane domain"/>
    <property type="match status" value="2"/>
</dbReference>
<dbReference type="GeneID" id="101848724"/>
<dbReference type="Pfam" id="PF02932">
    <property type="entry name" value="Neur_chan_memb"/>
    <property type="match status" value="1"/>
</dbReference>
<evidence type="ECO:0000256" key="1">
    <source>
        <dbReference type="SAM" id="Phobius"/>
    </source>
</evidence>
<accession>A0ABM0JF24</accession>
<dbReference type="InterPro" id="IPR038050">
    <property type="entry name" value="Neuro_actylchol_rec"/>
</dbReference>
<name>A0ABM0JF24_APLCA</name>
<feature type="transmembrane region" description="Helical" evidence="1">
    <location>
        <begin position="35"/>
        <end position="55"/>
    </location>
</feature>
<evidence type="ECO:0000313" key="4">
    <source>
        <dbReference type="RefSeq" id="XP_005092237.1"/>
    </source>
</evidence>
<feature type="transmembrane region" description="Helical" evidence="1">
    <location>
        <begin position="188"/>
        <end position="210"/>
    </location>
</feature>
<keyword evidence="1" id="KW-0812">Transmembrane</keyword>
<keyword evidence="3" id="KW-1185">Reference proteome</keyword>
<keyword evidence="4" id="KW-0675">Receptor</keyword>
<feature type="domain" description="Neurotransmitter-gated ion-channel transmembrane" evidence="2">
    <location>
        <begin position="23"/>
        <end position="204"/>
    </location>
</feature>
<proteinExistence type="predicted"/>
<keyword evidence="1" id="KW-0472">Membrane</keyword>
<protein>
    <submittedName>
        <fullName evidence="4">Acetylcholine receptor subunit beta</fullName>
    </submittedName>
</protein>
<dbReference type="InterPro" id="IPR036719">
    <property type="entry name" value="Neuro-gated_channel_TM_sf"/>
</dbReference>
<keyword evidence="1" id="KW-1133">Transmembrane helix</keyword>
<dbReference type="Proteomes" id="UP000694888">
    <property type="component" value="Unplaced"/>
</dbReference>
<organism evidence="3 4">
    <name type="scientific">Aplysia californica</name>
    <name type="common">California sea hare</name>
    <dbReference type="NCBI Taxonomy" id="6500"/>
    <lineage>
        <taxon>Eukaryota</taxon>
        <taxon>Metazoa</taxon>
        <taxon>Spiralia</taxon>
        <taxon>Lophotrochozoa</taxon>
        <taxon>Mollusca</taxon>
        <taxon>Gastropoda</taxon>
        <taxon>Heterobranchia</taxon>
        <taxon>Euthyneura</taxon>
        <taxon>Tectipleura</taxon>
        <taxon>Aplysiida</taxon>
        <taxon>Aplysioidea</taxon>
        <taxon>Aplysiidae</taxon>
        <taxon>Aplysia</taxon>
    </lineage>
</organism>
<evidence type="ECO:0000259" key="2">
    <source>
        <dbReference type="Pfam" id="PF02932"/>
    </source>
</evidence>
<gene>
    <name evidence="4" type="primary">LOC101848724</name>
</gene>
<reference evidence="4" key="1">
    <citation type="submission" date="2025-08" db="UniProtKB">
        <authorList>
            <consortium name="RefSeq"/>
        </authorList>
    </citation>
    <scope>IDENTIFICATION</scope>
</reference>
<dbReference type="InterPro" id="IPR006029">
    <property type="entry name" value="Neurotrans-gated_channel_TM"/>
</dbReference>
<sequence length="217" mass="24323">MSHKQTCSEAFGVCAQAANVPTMPSTVGVFRLQRLYYGITIAIVSFATAMTVFVLNIHHKGARGREVPRIAKKIFFGVVAKIMFIHLELDDPPASPKPGNGPRGLRCSLDFSSWTYDAAGLNLLTLGPDNQGDVSNYKNSTEWQLISYLQEREVYQTIEKNEMRLEDQDRRDAIKNEWQQLAMVIDRLLLFFFIMLTAGITLALILPGYYAQAAITS</sequence>
<evidence type="ECO:0000313" key="3">
    <source>
        <dbReference type="Proteomes" id="UP000694888"/>
    </source>
</evidence>
<dbReference type="RefSeq" id="XP_005092237.1">
    <property type="nucleotide sequence ID" value="XM_005092180.1"/>
</dbReference>